<accession>A0AA91EGR8</accession>
<feature type="compositionally biased region" description="Low complexity" evidence="1">
    <location>
        <begin position="337"/>
        <end position="351"/>
    </location>
</feature>
<dbReference type="Proteomes" id="UP000078431">
    <property type="component" value="Unassembled WGS sequence"/>
</dbReference>
<evidence type="ECO:0000313" key="2">
    <source>
        <dbReference type="EMBL" id="OAT59058.1"/>
    </source>
</evidence>
<sequence length="446" mass="48408">MVTAVPTGGTLGITHYNEIERTSSKNDVLTVRSNGKENYLVAGRSLAERFIIVLNSTCLGSLGFIKSLYEALERREAQAISCFSSALVNIYGEDAKNIVDTHLQGNGKVKSSDICTIIDRVTKESNSSRSCDDRDKVIEAKIKLSFQDFDLSHVNNCDFDLFDNLSNEVDGLISNIGGRERFSNEEKVHHLKTALMDFITSMPASSDTFMAAFSHVENDVVAPEYHINDINLNKNSRVYLTAENMSTLLQGAGLLKEELLLSGVQDACRHQVYAARFNEGAGNVDTASRGLPSVPLNSPRGDVVSAMASSLPPLSLRVPPPPPYTGHSAPPLPPPTLLQQSPLPQQSLPVPSTLPPKPLANYVPPPPSQKPLSLNVPPPPPPPLPSIVSVEASKNNQVDKNQANSSNKVNTRVLSGADFTSELQEKIKERFNKAKNSESDDSAKKN</sequence>
<feature type="compositionally biased region" description="Polar residues" evidence="1">
    <location>
        <begin position="392"/>
        <end position="409"/>
    </location>
</feature>
<gene>
    <name evidence="2" type="ORF">M993_02361</name>
</gene>
<organism evidence="2 3">
    <name type="scientific">Obesumbacterium proteus ATCC 12841</name>
    <dbReference type="NCBI Taxonomy" id="1354268"/>
    <lineage>
        <taxon>Bacteria</taxon>
        <taxon>Pseudomonadati</taxon>
        <taxon>Pseudomonadota</taxon>
        <taxon>Gammaproteobacteria</taxon>
        <taxon>Enterobacterales</taxon>
        <taxon>Hafniaceae</taxon>
        <taxon>Obesumbacterium</taxon>
    </lineage>
</organism>
<dbReference type="RefSeq" id="WP_156088309.1">
    <property type="nucleotide sequence ID" value="NZ_LXEX01000031.1"/>
</dbReference>
<comment type="caution">
    <text evidence="2">The sequence shown here is derived from an EMBL/GenBank/DDBJ whole genome shotgun (WGS) entry which is preliminary data.</text>
</comment>
<feature type="compositionally biased region" description="Pro residues" evidence="1">
    <location>
        <begin position="318"/>
        <end position="336"/>
    </location>
</feature>
<dbReference type="EMBL" id="LXEX01000031">
    <property type="protein sequence ID" value="OAT59058.1"/>
    <property type="molecule type" value="Genomic_DNA"/>
</dbReference>
<feature type="compositionally biased region" description="Pro residues" evidence="1">
    <location>
        <begin position="376"/>
        <end position="385"/>
    </location>
</feature>
<feature type="region of interest" description="Disordered" evidence="1">
    <location>
        <begin position="314"/>
        <end position="409"/>
    </location>
</feature>
<feature type="compositionally biased region" description="Pro residues" evidence="1">
    <location>
        <begin position="352"/>
        <end position="369"/>
    </location>
</feature>
<name>A0AA91EGR8_9GAMM</name>
<evidence type="ECO:0000313" key="3">
    <source>
        <dbReference type="Proteomes" id="UP000078431"/>
    </source>
</evidence>
<proteinExistence type="predicted"/>
<reference evidence="2 3" key="1">
    <citation type="submission" date="2016-04" db="EMBL/GenBank/DDBJ databases">
        <title>ATOL: Assembling a taxonomically balanced genome-scale reconstruction of the evolutionary history of the Enterobacteriaceae.</title>
        <authorList>
            <person name="Plunkett G.III."/>
            <person name="Neeno-Eckwall E.C."/>
            <person name="Glasner J.D."/>
            <person name="Perna N.T."/>
        </authorList>
    </citation>
    <scope>NUCLEOTIDE SEQUENCE [LARGE SCALE GENOMIC DNA]</scope>
    <source>
        <strain evidence="2 3">ATCC 12841</strain>
    </source>
</reference>
<keyword evidence="3" id="KW-1185">Reference proteome</keyword>
<evidence type="ECO:0000256" key="1">
    <source>
        <dbReference type="SAM" id="MobiDB-lite"/>
    </source>
</evidence>
<dbReference type="AlphaFoldDB" id="A0AA91EGR8"/>
<protein>
    <submittedName>
        <fullName evidence="2">Uncharacterized protein</fullName>
    </submittedName>
</protein>